<accession>A0A1Y2HXA3</accession>
<feature type="compositionally biased region" description="Pro residues" evidence="1">
    <location>
        <begin position="44"/>
        <end position="55"/>
    </location>
</feature>
<evidence type="ECO:0000256" key="1">
    <source>
        <dbReference type="SAM" id="MobiDB-lite"/>
    </source>
</evidence>
<name>A0A1Y2HXA3_9FUNG</name>
<dbReference type="EMBL" id="MCFL01000006">
    <property type="protein sequence ID" value="ORZ39228.1"/>
    <property type="molecule type" value="Genomic_DNA"/>
</dbReference>
<feature type="region of interest" description="Disordered" evidence="1">
    <location>
        <begin position="22"/>
        <end position="59"/>
    </location>
</feature>
<gene>
    <name evidence="2" type="ORF">BCR44DRAFT_1427470</name>
</gene>
<dbReference type="OrthoDB" id="10678481at2759"/>
<evidence type="ECO:0000313" key="2">
    <source>
        <dbReference type="EMBL" id="ORZ39228.1"/>
    </source>
</evidence>
<comment type="caution">
    <text evidence="2">The sequence shown here is derived from an EMBL/GenBank/DDBJ whole genome shotgun (WGS) entry which is preliminary data.</text>
</comment>
<feature type="region of interest" description="Disordered" evidence="1">
    <location>
        <begin position="318"/>
        <end position="351"/>
    </location>
</feature>
<dbReference type="AlphaFoldDB" id="A0A1Y2HXA3"/>
<reference evidence="2 3" key="1">
    <citation type="submission" date="2016-07" db="EMBL/GenBank/DDBJ databases">
        <title>Pervasive Adenine N6-methylation of Active Genes in Fungi.</title>
        <authorList>
            <consortium name="DOE Joint Genome Institute"/>
            <person name="Mondo S.J."/>
            <person name="Dannebaum R.O."/>
            <person name="Kuo R.C."/>
            <person name="Labutti K."/>
            <person name="Haridas S."/>
            <person name="Kuo A."/>
            <person name="Salamov A."/>
            <person name="Ahrendt S.R."/>
            <person name="Lipzen A."/>
            <person name="Sullivan W."/>
            <person name="Andreopoulos W.B."/>
            <person name="Clum A."/>
            <person name="Lindquist E."/>
            <person name="Daum C."/>
            <person name="Ramamoorthy G.K."/>
            <person name="Gryganskyi A."/>
            <person name="Culley D."/>
            <person name="Magnuson J.K."/>
            <person name="James T.Y."/>
            <person name="O'Malley M.A."/>
            <person name="Stajich J.E."/>
            <person name="Spatafora J.W."/>
            <person name="Visel A."/>
            <person name="Grigoriev I.V."/>
        </authorList>
    </citation>
    <scope>NUCLEOTIDE SEQUENCE [LARGE SCALE GENOMIC DNA]</scope>
    <source>
        <strain evidence="2 3">PL171</strain>
    </source>
</reference>
<proteinExistence type="predicted"/>
<protein>
    <submittedName>
        <fullName evidence="2">Uncharacterized protein</fullName>
    </submittedName>
</protein>
<dbReference type="Proteomes" id="UP000193411">
    <property type="component" value="Unassembled WGS sequence"/>
</dbReference>
<evidence type="ECO:0000313" key="3">
    <source>
        <dbReference type="Proteomes" id="UP000193411"/>
    </source>
</evidence>
<sequence length="366" mass="39334">MNICHIGPCNFPAIDSAASIMSSPSMAPPAQTDSHVRPMSNSPSPSPEPQPPTWNPTPLTEMCATALRGALQYGRMPLAVIKRISTAQCHVLSEHNTLTGLPPQLVLALERCNRSLVDLNYDYWQLVWQSTSQSSSVICRQVETEVAESGVEVTYRDLYLKFRAFEESRKARLASALKSKREAAAAAAASSSPSSLRASAPKIGSVKLVSARAVGQQTQKRSWNSPSAPSSIMDKVRSKVRKTSTATAVHQQQRVAVAVMRKKEEEKLATAGQVPAVRIKPRPRPPSPIRRSGGAGVVKELRDPSEVVAEHVRKVMQERRQGKEAGGSRAAVAGTQPVKARQVDVGRGAASKVAQGGGLLKMLGID</sequence>
<organism evidence="2 3">
    <name type="scientific">Catenaria anguillulae PL171</name>
    <dbReference type="NCBI Taxonomy" id="765915"/>
    <lineage>
        <taxon>Eukaryota</taxon>
        <taxon>Fungi</taxon>
        <taxon>Fungi incertae sedis</taxon>
        <taxon>Blastocladiomycota</taxon>
        <taxon>Blastocladiomycetes</taxon>
        <taxon>Blastocladiales</taxon>
        <taxon>Catenariaceae</taxon>
        <taxon>Catenaria</taxon>
    </lineage>
</organism>
<keyword evidence="3" id="KW-1185">Reference proteome</keyword>